<dbReference type="eggNOG" id="ENOG502QTDR">
    <property type="taxonomic scope" value="Eukaryota"/>
</dbReference>
<protein>
    <submittedName>
        <fullName evidence="6 7">Uncharacterized protein LOC104592945</fullName>
    </submittedName>
</protein>
<dbReference type="InterPro" id="IPR005516">
    <property type="entry name" value="Remorin_C"/>
</dbReference>
<evidence type="ECO:0000256" key="3">
    <source>
        <dbReference type="SAM" id="MobiDB-lite"/>
    </source>
</evidence>
<evidence type="ECO:0000259" key="4">
    <source>
        <dbReference type="Pfam" id="PF03763"/>
    </source>
</evidence>
<keyword evidence="5" id="KW-1185">Reference proteome</keyword>
<feature type="compositionally biased region" description="Acidic residues" evidence="3">
    <location>
        <begin position="100"/>
        <end position="109"/>
    </location>
</feature>
<feature type="compositionally biased region" description="Basic and acidic residues" evidence="3">
    <location>
        <begin position="79"/>
        <end position="96"/>
    </location>
</feature>
<dbReference type="OrthoDB" id="687404at2759"/>
<evidence type="ECO:0000256" key="1">
    <source>
        <dbReference type="ARBA" id="ARBA00005711"/>
    </source>
</evidence>
<dbReference type="RefSeq" id="XP_010250818.1">
    <property type="nucleotide sequence ID" value="XM_010252516.2"/>
</dbReference>
<feature type="region of interest" description="Disordered" evidence="3">
    <location>
        <begin position="1"/>
        <end position="122"/>
    </location>
</feature>
<dbReference type="AlphaFoldDB" id="A0A1U7ZH61"/>
<evidence type="ECO:0000256" key="2">
    <source>
        <dbReference type="SAM" id="Coils"/>
    </source>
</evidence>
<feature type="compositionally biased region" description="Basic and acidic residues" evidence="3">
    <location>
        <begin position="201"/>
        <end position="224"/>
    </location>
</feature>
<evidence type="ECO:0000313" key="8">
    <source>
        <dbReference type="RefSeq" id="XP_010250818.1"/>
    </source>
</evidence>
<dbReference type="RefSeq" id="XP_010250817.1">
    <property type="nucleotide sequence ID" value="XM_010252515.2"/>
</dbReference>
<reference evidence="6 7" key="1">
    <citation type="submission" date="2025-04" db="UniProtKB">
        <authorList>
            <consortium name="RefSeq"/>
        </authorList>
    </citation>
    <scope>IDENTIFICATION</scope>
</reference>
<dbReference type="GeneID" id="104592945"/>
<comment type="similarity">
    <text evidence="1">Belongs to the remorin family.</text>
</comment>
<dbReference type="KEGG" id="nnu:104592945"/>
<evidence type="ECO:0000313" key="5">
    <source>
        <dbReference type="Proteomes" id="UP000189703"/>
    </source>
</evidence>
<keyword evidence="2" id="KW-0175">Coiled coil</keyword>
<dbReference type="RefSeq" id="XP_010250816.1">
    <property type="nucleotide sequence ID" value="XM_010252514.2"/>
</dbReference>
<name>A0A1U7ZH61_NELNU</name>
<organism evidence="5 7">
    <name type="scientific">Nelumbo nucifera</name>
    <name type="common">Sacred lotus</name>
    <dbReference type="NCBI Taxonomy" id="4432"/>
    <lineage>
        <taxon>Eukaryota</taxon>
        <taxon>Viridiplantae</taxon>
        <taxon>Streptophyta</taxon>
        <taxon>Embryophyta</taxon>
        <taxon>Tracheophyta</taxon>
        <taxon>Spermatophyta</taxon>
        <taxon>Magnoliopsida</taxon>
        <taxon>Proteales</taxon>
        <taxon>Nelumbonaceae</taxon>
        <taxon>Nelumbo</taxon>
    </lineage>
</organism>
<feature type="coiled-coil region" evidence="2">
    <location>
        <begin position="277"/>
        <end position="330"/>
    </location>
</feature>
<gene>
    <name evidence="6 7 8" type="primary">LOC104592945</name>
</gene>
<dbReference type="OMA" id="PQKEQDY"/>
<sequence>MRPAEGKSSRNYGPTKEISSSSAINFESHKGNGINQGSRHRMALGKPTPSKWDDAQKWLVGLSRGGDRSHAKTKPRNSNADDRRLIAPAPRKEKDSSSSAEEEGGEDGIPDPVNVIQDEGEMKKMDCSESFWRINKPSADSSSGIRSICVRDMGTEMTPIASQEPSRTGTPLRATTPAARSPISSRSSTPGRCYQGSQALDTHETGHTMESRNDARADGATRFPNREEVGECNAEEARKSNPLEIRAMAWDEAERAKYIARYKREDVRIQAWENHEKRKAEKHTRRMEAKAERLKSRAQERLENKLAATRRIAEEKRAKAEAKLNEQAVRTSERADYIRRTGHLPSSFSFKLPSLCWDKSTRCVIRGQSLIQRCYELTKYKCMQC</sequence>
<evidence type="ECO:0000313" key="7">
    <source>
        <dbReference type="RefSeq" id="XP_010250817.1"/>
    </source>
</evidence>
<proteinExistence type="inferred from homology"/>
<evidence type="ECO:0000313" key="6">
    <source>
        <dbReference type="RefSeq" id="XP_010250816.1"/>
    </source>
</evidence>
<accession>A0A1U7ZH61</accession>
<feature type="compositionally biased region" description="Polar residues" evidence="3">
    <location>
        <begin position="9"/>
        <end position="25"/>
    </location>
</feature>
<feature type="compositionally biased region" description="Polar residues" evidence="3">
    <location>
        <begin position="160"/>
        <end position="169"/>
    </location>
</feature>
<dbReference type="PANTHER" id="PTHR31471">
    <property type="entry name" value="OS02G0116800 PROTEIN"/>
    <property type="match status" value="1"/>
</dbReference>
<feature type="domain" description="Remorin C-terminal" evidence="4">
    <location>
        <begin position="244"/>
        <end position="346"/>
    </location>
</feature>
<feature type="compositionally biased region" description="Low complexity" evidence="3">
    <location>
        <begin position="176"/>
        <end position="189"/>
    </location>
</feature>
<dbReference type="Proteomes" id="UP000189703">
    <property type="component" value="Unplaced"/>
</dbReference>
<dbReference type="PANTHER" id="PTHR31471:SF52">
    <property type="entry name" value="F12A21.28"/>
    <property type="match status" value="1"/>
</dbReference>
<dbReference type="STRING" id="4432.A0A1U7ZH61"/>
<feature type="region of interest" description="Disordered" evidence="3">
    <location>
        <begin position="157"/>
        <end position="224"/>
    </location>
</feature>
<dbReference type="Pfam" id="PF03763">
    <property type="entry name" value="Remorin_C"/>
    <property type="match status" value="1"/>
</dbReference>